<keyword evidence="2" id="KW-1185">Reference proteome</keyword>
<gene>
    <name evidence="1" type="ORF">C2G38_2037745</name>
</gene>
<dbReference type="EMBL" id="QKWP01000606">
    <property type="protein sequence ID" value="RIB17420.1"/>
    <property type="molecule type" value="Genomic_DNA"/>
</dbReference>
<evidence type="ECO:0008006" key="3">
    <source>
        <dbReference type="Google" id="ProtNLM"/>
    </source>
</evidence>
<protein>
    <recommendedName>
        <fullName evidence="3">Serine-threonine/tyrosine-protein kinase catalytic domain-containing protein</fullName>
    </recommendedName>
</protein>
<sequence length="113" mass="12895">MSTGQRPFNGYPFNESLAFKIICNGLKPEFASGTPSCYIELAKKFMDSDLKERPNAEQVYDKLQEWIKCIEGSVDNEIKKQFLDADKKEVETLQINLHPVLVSKPVDVIEINE</sequence>
<accession>A0A397V4P3</accession>
<dbReference type="AlphaFoldDB" id="A0A397V4P3"/>
<dbReference type="Proteomes" id="UP000266673">
    <property type="component" value="Unassembled WGS sequence"/>
</dbReference>
<dbReference type="SUPFAM" id="SSF56112">
    <property type="entry name" value="Protein kinase-like (PK-like)"/>
    <property type="match status" value="1"/>
</dbReference>
<dbReference type="InterPro" id="IPR011009">
    <property type="entry name" value="Kinase-like_dom_sf"/>
</dbReference>
<dbReference type="OrthoDB" id="2480622at2759"/>
<proteinExistence type="predicted"/>
<reference evidence="1 2" key="1">
    <citation type="submission" date="2018-06" db="EMBL/GenBank/DDBJ databases">
        <title>Comparative genomics reveals the genomic features of Rhizophagus irregularis, R. cerebriforme, R. diaphanum and Gigaspora rosea, and their symbiotic lifestyle signature.</title>
        <authorList>
            <person name="Morin E."/>
            <person name="San Clemente H."/>
            <person name="Chen E.C.H."/>
            <person name="De La Providencia I."/>
            <person name="Hainaut M."/>
            <person name="Kuo A."/>
            <person name="Kohler A."/>
            <person name="Murat C."/>
            <person name="Tang N."/>
            <person name="Roy S."/>
            <person name="Loubradou J."/>
            <person name="Henrissat B."/>
            <person name="Grigoriev I.V."/>
            <person name="Corradi N."/>
            <person name="Roux C."/>
            <person name="Martin F.M."/>
        </authorList>
    </citation>
    <scope>NUCLEOTIDE SEQUENCE [LARGE SCALE GENOMIC DNA]</scope>
    <source>
        <strain evidence="1 2">DAOM 194757</strain>
    </source>
</reference>
<organism evidence="1 2">
    <name type="scientific">Gigaspora rosea</name>
    <dbReference type="NCBI Taxonomy" id="44941"/>
    <lineage>
        <taxon>Eukaryota</taxon>
        <taxon>Fungi</taxon>
        <taxon>Fungi incertae sedis</taxon>
        <taxon>Mucoromycota</taxon>
        <taxon>Glomeromycotina</taxon>
        <taxon>Glomeromycetes</taxon>
        <taxon>Diversisporales</taxon>
        <taxon>Gigasporaceae</taxon>
        <taxon>Gigaspora</taxon>
    </lineage>
</organism>
<evidence type="ECO:0000313" key="2">
    <source>
        <dbReference type="Proteomes" id="UP000266673"/>
    </source>
</evidence>
<name>A0A397V4P3_9GLOM</name>
<dbReference type="Gene3D" id="1.10.510.10">
    <property type="entry name" value="Transferase(Phosphotransferase) domain 1"/>
    <property type="match status" value="1"/>
</dbReference>
<evidence type="ECO:0000313" key="1">
    <source>
        <dbReference type="EMBL" id="RIB17420.1"/>
    </source>
</evidence>
<comment type="caution">
    <text evidence="1">The sequence shown here is derived from an EMBL/GenBank/DDBJ whole genome shotgun (WGS) entry which is preliminary data.</text>
</comment>